<dbReference type="AlphaFoldDB" id="A0A067P374"/>
<gene>
    <name evidence="2" type="ORF">JAAARDRAFT_200909</name>
</gene>
<evidence type="ECO:0000256" key="1">
    <source>
        <dbReference type="SAM" id="Coils"/>
    </source>
</evidence>
<keyword evidence="3" id="KW-1185">Reference proteome</keyword>
<proteinExistence type="predicted"/>
<evidence type="ECO:0000313" key="2">
    <source>
        <dbReference type="EMBL" id="KDQ49373.1"/>
    </source>
</evidence>
<organism evidence="2 3">
    <name type="scientific">Jaapia argillacea MUCL 33604</name>
    <dbReference type="NCBI Taxonomy" id="933084"/>
    <lineage>
        <taxon>Eukaryota</taxon>
        <taxon>Fungi</taxon>
        <taxon>Dikarya</taxon>
        <taxon>Basidiomycota</taxon>
        <taxon>Agaricomycotina</taxon>
        <taxon>Agaricomycetes</taxon>
        <taxon>Agaricomycetidae</taxon>
        <taxon>Jaapiales</taxon>
        <taxon>Jaapiaceae</taxon>
        <taxon>Jaapia</taxon>
    </lineage>
</organism>
<dbReference type="InParanoid" id="A0A067P374"/>
<accession>A0A067P374</accession>
<name>A0A067P374_9AGAM</name>
<dbReference type="EMBL" id="KL197787">
    <property type="protein sequence ID" value="KDQ49373.1"/>
    <property type="molecule type" value="Genomic_DNA"/>
</dbReference>
<reference evidence="3" key="1">
    <citation type="journal article" date="2014" name="Proc. Natl. Acad. Sci. U.S.A.">
        <title>Extensive sampling of basidiomycete genomes demonstrates inadequacy of the white-rot/brown-rot paradigm for wood decay fungi.</title>
        <authorList>
            <person name="Riley R."/>
            <person name="Salamov A.A."/>
            <person name="Brown D.W."/>
            <person name="Nagy L.G."/>
            <person name="Floudas D."/>
            <person name="Held B.W."/>
            <person name="Levasseur A."/>
            <person name="Lombard V."/>
            <person name="Morin E."/>
            <person name="Otillar R."/>
            <person name="Lindquist E.A."/>
            <person name="Sun H."/>
            <person name="LaButti K.M."/>
            <person name="Schmutz J."/>
            <person name="Jabbour D."/>
            <person name="Luo H."/>
            <person name="Baker S.E."/>
            <person name="Pisabarro A.G."/>
            <person name="Walton J.D."/>
            <person name="Blanchette R.A."/>
            <person name="Henrissat B."/>
            <person name="Martin F."/>
            <person name="Cullen D."/>
            <person name="Hibbett D.S."/>
            <person name="Grigoriev I.V."/>
        </authorList>
    </citation>
    <scope>NUCLEOTIDE SEQUENCE [LARGE SCALE GENOMIC DNA]</scope>
    <source>
        <strain evidence="3">MUCL 33604</strain>
    </source>
</reference>
<keyword evidence="1" id="KW-0175">Coiled coil</keyword>
<sequence length="252" mass="28111">MDAVLSDPALACEMVKLMGAEMLKLRRQLDDAESRAASQDRLDQLGRSAALEIQVKDLEEKNAALTDEVQYLNAHYAHIQSKLTAAERNAADMKPDVRALDEAREKAKQLQEALDNRDDDLDAHRKRLAELELLISSSQVKLKRSAENHERTVQQHVREMKNVQEAVGLAQRSKKDLEADVSNYADVRAYPPCFVPKPDSHGTLGGLEKVASLELELIESRKFMIPNRTAEARLQKSASSPPGIYLGYTGSH</sequence>
<evidence type="ECO:0000313" key="3">
    <source>
        <dbReference type="Proteomes" id="UP000027265"/>
    </source>
</evidence>
<protein>
    <submittedName>
        <fullName evidence="2">Uncharacterized protein</fullName>
    </submittedName>
</protein>
<feature type="coiled-coil region" evidence="1">
    <location>
        <begin position="15"/>
        <end position="180"/>
    </location>
</feature>
<dbReference type="Proteomes" id="UP000027265">
    <property type="component" value="Unassembled WGS sequence"/>
</dbReference>
<dbReference type="HOGENOM" id="CLU_1102930_0_0_1"/>